<protein>
    <submittedName>
        <fullName evidence="2">Uncharacterized protein</fullName>
    </submittedName>
</protein>
<evidence type="ECO:0000256" key="1">
    <source>
        <dbReference type="SAM" id="SignalP"/>
    </source>
</evidence>
<accession>A0A7I7RP19</accession>
<dbReference type="OrthoDB" id="4753461at2"/>
<proteinExistence type="predicted"/>
<evidence type="ECO:0000313" key="2">
    <source>
        <dbReference type="EMBL" id="BBY46312.1"/>
    </source>
</evidence>
<evidence type="ECO:0000313" key="3">
    <source>
        <dbReference type="Proteomes" id="UP000466431"/>
    </source>
</evidence>
<sequence>MNSKQIKMFSATVGTSALLAMGAFSVASSTAAQDDTTVTPGPVTTSEITTGETITETVIPEAPETTVVTPPVTAEPAPTID</sequence>
<dbReference type="EMBL" id="AP022591">
    <property type="protein sequence ID" value="BBY46312.1"/>
    <property type="molecule type" value="Genomic_DNA"/>
</dbReference>
<keyword evidence="3" id="KW-1185">Reference proteome</keyword>
<gene>
    <name evidence="2" type="ORF">MCEL_46070</name>
</gene>
<dbReference type="KEGG" id="mcee:MCEL_46070"/>
<reference evidence="2 3" key="1">
    <citation type="journal article" date="2019" name="Emerg. Microbes Infect.">
        <title>Comprehensive subspecies identification of 175 nontuberculous mycobacteria species based on 7547 genomic profiles.</title>
        <authorList>
            <person name="Matsumoto Y."/>
            <person name="Kinjo T."/>
            <person name="Motooka D."/>
            <person name="Nabeya D."/>
            <person name="Jung N."/>
            <person name="Uechi K."/>
            <person name="Horii T."/>
            <person name="Iida T."/>
            <person name="Fujita J."/>
            <person name="Nakamura S."/>
        </authorList>
    </citation>
    <scope>NUCLEOTIDE SEQUENCE [LARGE SCALE GENOMIC DNA]</scope>
    <source>
        <strain evidence="2 3">JCM 18439</strain>
    </source>
</reference>
<dbReference type="RefSeq" id="WP_082949433.1">
    <property type="nucleotide sequence ID" value="NZ_AP022591.1"/>
</dbReference>
<keyword evidence="1" id="KW-0732">Signal</keyword>
<organism evidence="2 3">
    <name type="scientific">Mycolicibacterium celeriflavum</name>
    <name type="common">Mycobacterium celeriflavum</name>
    <dbReference type="NCBI Taxonomy" id="1249101"/>
    <lineage>
        <taxon>Bacteria</taxon>
        <taxon>Bacillati</taxon>
        <taxon>Actinomycetota</taxon>
        <taxon>Actinomycetes</taxon>
        <taxon>Mycobacteriales</taxon>
        <taxon>Mycobacteriaceae</taxon>
        <taxon>Mycolicibacterium</taxon>
    </lineage>
</organism>
<name>A0A7I7RP19_MYCCF</name>
<dbReference type="AlphaFoldDB" id="A0A7I7RP19"/>
<feature type="signal peptide" evidence="1">
    <location>
        <begin position="1"/>
        <end position="32"/>
    </location>
</feature>
<feature type="chain" id="PRO_5029645897" evidence="1">
    <location>
        <begin position="33"/>
        <end position="81"/>
    </location>
</feature>
<dbReference type="Proteomes" id="UP000466431">
    <property type="component" value="Chromosome"/>
</dbReference>